<dbReference type="EMBL" id="CP002403">
    <property type="protein sequence ID" value="ADU23191.1"/>
    <property type="molecule type" value="Genomic_DNA"/>
</dbReference>
<dbReference type="OrthoDB" id="9866350at2"/>
<name>E6UHB3_RUMA7</name>
<proteinExistence type="predicted"/>
<dbReference type="AlphaFoldDB" id="E6UHB3"/>
<evidence type="ECO:0000313" key="2">
    <source>
        <dbReference type="Proteomes" id="UP000006919"/>
    </source>
</evidence>
<dbReference type="eggNOG" id="ENOG50325VD">
    <property type="taxonomic scope" value="Bacteria"/>
</dbReference>
<dbReference type="Proteomes" id="UP000006919">
    <property type="component" value="Chromosome"/>
</dbReference>
<organism evidence="1 2">
    <name type="scientific">Ruminococcus albus (strain ATCC 27210 / DSM 20455 / JCM 14654 / NCDO 2250 / 7)</name>
    <dbReference type="NCBI Taxonomy" id="697329"/>
    <lineage>
        <taxon>Bacteria</taxon>
        <taxon>Bacillati</taxon>
        <taxon>Bacillota</taxon>
        <taxon>Clostridia</taxon>
        <taxon>Eubacteriales</taxon>
        <taxon>Oscillospiraceae</taxon>
        <taxon>Ruminococcus</taxon>
    </lineage>
</organism>
<reference evidence="1 2" key="1">
    <citation type="journal article" date="2011" name="J. Bacteriol.">
        <title>Complete genome of the cellulolytic ruminal bacterium Ruminococcus albus 7.</title>
        <authorList>
            <person name="Suen G."/>
            <person name="Stevenson D.M."/>
            <person name="Bruce D.C."/>
            <person name="Chertkov O."/>
            <person name="Copeland A."/>
            <person name="Cheng J.F."/>
            <person name="Detter C."/>
            <person name="Detter J.C."/>
            <person name="Goodwin L.A."/>
            <person name="Han C.S."/>
            <person name="Hauser L.J."/>
            <person name="Ivanova N.N."/>
            <person name="Kyrpides N.C."/>
            <person name="Land M.L."/>
            <person name="Lapidus A."/>
            <person name="Lucas S."/>
            <person name="Ovchinnikova G."/>
            <person name="Pitluck S."/>
            <person name="Tapia R."/>
            <person name="Woyke T."/>
            <person name="Boyum J."/>
            <person name="Mead D."/>
            <person name="Weimer P.J."/>
        </authorList>
    </citation>
    <scope>NUCLEOTIDE SEQUENCE [LARGE SCALE GENOMIC DNA]</scope>
    <source>
        <strain evidence="2">ATCC 27210 / DSM 20455 / JCM 14654 / NCDO 2250 / 7</strain>
    </source>
</reference>
<dbReference type="RefSeq" id="WP_013499307.1">
    <property type="nucleotide sequence ID" value="NC_014833.1"/>
</dbReference>
<accession>E6UHB3</accession>
<protein>
    <submittedName>
        <fullName evidence="1">Uncharacterized protein</fullName>
    </submittedName>
</protein>
<sequence length="105" mass="11761">MTDIEKALISIIGRGEHNAVKQSEITRLTGLSDRDTRAIIERLRAGGMVICSSNAGRFFPESIEELDSYIKRIQASVRAECIALAPARRLLKEWQREGGYQNGRT</sequence>
<evidence type="ECO:0000313" key="1">
    <source>
        <dbReference type="EMBL" id="ADU23191.1"/>
    </source>
</evidence>
<gene>
    <name evidence="1" type="ordered locus">Rumal_2721</name>
</gene>
<dbReference type="STRING" id="697329.Rumal_2721"/>
<dbReference type="KEGG" id="ral:Rumal_2721"/>
<dbReference type="HOGENOM" id="CLU_2344914_0_0_9"/>